<keyword evidence="4" id="KW-1185">Reference proteome</keyword>
<feature type="region of interest" description="Disordered" evidence="1">
    <location>
        <begin position="349"/>
        <end position="418"/>
    </location>
</feature>
<evidence type="ECO:0000259" key="2">
    <source>
        <dbReference type="Pfam" id="PF13518"/>
    </source>
</evidence>
<evidence type="ECO:0000313" key="4">
    <source>
        <dbReference type="Proteomes" id="UP000007058"/>
    </source>
</evidence>
<dbReference type="EMBL" id="AP007255">
    <property type="protein sequence ID" value="BAE52249.1"/>
    <property type="molecule type" value="Genomic_DNA"/>
</dbReference>
<name>Q2W1M6_PARM1</name>
<dbReference type="AlphaFoldDB" id="Q2W1M6"/>
<dbReference type="HOGENOM" id="CLU_456945_0_0_5"/>
<reference evidence="3 4" key="1">
    <citation type="journal article" date="2005" name="DNA Res.">
        <title>Complete genome sequence of the facultative anaerobic magnetotactic bacterium Magnetospirillum sp. strain AMB-1.</title>
        <authorList>
            <person name="Matsunaga T."/>
            <person name="Okamura Y."/>
            <person name="Fukuda Y."/>
            <person name="Wahyudi A.T."/>
            <person name="Murase Y."/>
            <person name="Takeyama H."/>
        </authorList>
    </citation>
    <scope>NUCLEOTIDE SEQUENCE [LARGE SCALE GENOMIC DNA]</scope>
    <source>
        <strain evidence="4">ATCC 700264 / AMB-1</strain>
    </source>
</reference>
<feature type="compositionally biased region" description="Low complexity" evidence="1">
    <location>
        <begin position="399"/>
        <end position="418"/>
    </location>
</feature>
<dbReference type="KEGG" id="mag:amb3445"/>
<feature type="compositionally biased region" description="Pro residues" evidence="1">
    <location>
        <begin position="384"/>
        <end position="398"/>
    </location>
</feature>
<dbReference type="STRING" id="342108.amb3445"/>
<feature type="region of interest" description="Disordered" evidence="1">
    <location>
        <begin position="542"/>
        <end position="597"/>
    </location>
</feature>
<feature type="compositionally biased region" description="Basic residues" evidence="1">
    <location>
        <begin position="586"/>
        <end position="597"/>
    </location>
</feature>
<sequence>MDGTDSQMTPASNSDEDATPPPVSEGGWLTVSEASGTGTSSGGGLLGPLRRGLGRLTASWRYLADPAERHALVQQMRGGLARLTHSFQRPSMAASMDVAAPPTVLPSDKSEPDEVPPFDPEAALARLRSALRQLPDKGEVIVPGNLQSLDRLLAEPPPAMDFEAADLLHDCFPRGTRHSGNRVLLAVARNLTRNFGRPGRLPMTSGKSWTMLDPAVFVDQMAAQLAEISDFVLTWQAQEKSFLILEFAEVELIEYLFEHLHPRRHGALLIQVMDFKVLSTRRAGLLRRIPARVRRFVQHTAGADPSVPLAYARDTAKLLELMEQRVFFRPVVEAAAAARAEVEKVIERLAPPAPGQPSLSLAPGGRPAEAGSGLGQIMQAVGPNAPPAARPAPPPPASATPAAMVSAAPAPSPPTQAVSVVAPPRPAGLPVPTVPQRKRFSNRVKTEAVMRVLAGESREQVAAALGATPDLLERWLDSFLNGGAAALAPKAKAQAAKPARSSRSKGPAPVEAASIDDLKAKLQSLLQTVEVLSTQIHALPAEDKAPPPALPPPAAPRPAVAPAPRSDGTASPPPGFPAEDPDPPPRLKRSRTPRPRG</sequence>
<evidence type="ECO:0000313" key="3">
    <source>
        <dbReference type="EMBL" id="BAE52249.1"/>
    </source>
</evidence>
<dbReference type="OrthoDB" id="7335332at2"/>
<proteinExistence type="predicted"/>
<feature type="domain" description="Insertion element IS150 protein InsJ-like helix-turn-helix" evidence="2">
    <location>
        <begin position="445"/>
        <end position="491"/>
    </location>
</feature>
<protein>
    <submittedName>
        <fullName evidence="3">Alanine and proline-rich secreted protein apa</fullName>
    </submittedName>
</protein>
<accession>Q2W1M6</accession>
<evidence type="ECO:0000256" key="1">
    <source>
        <dbReference type="SAM" id="MobiDB-lite"/>
    </source>
</evidence>
<dbReference type="GO" id="GO:0043565">
    <property type="term" value="F:sequence-specific DNA binding"/>
    <property type="evidence" value="ECO:0007669"/>
    <property type="project" value="InterPro"/>
</dbReference>
<dbReference type="SUPFAM" id="SSF48295">
    <property type="entry name" value="TrpR-like"/>
    <property type="match status" value="1"/>
</dbReference>
<dbReference type="InterPro" id="IPR055247">
    <property type="entry name" value="InsJ-like_HTH"/>
</dbReference>
<dbReference type="Pfam" id="PF13518">
    <property type="entry name" value="HTH_28"/>
    <property type="match status" value="1"/>
</dbReference>
<gene>
    <name evidence="3" type="ordered locus">amb3445</name>
</gene>
<dbReference type="Proteomes" id="UP000007058">
    <property type="component" value="Chromosome"/>
</dbReference>
<feature type="compositionally biased region" description="Pro residues" evidence="1">
    <location>
        <begin position="546"/>
        <end position="561"/>
    </location>
</feature>
<organism evidence="3 4">
    <name type="scientific">Paramagnetospirillum magneticum (strain ATCC 700264 / AMB-1)</name>
    <name type="common">Magnetospirillum magneticum</name>
    <dbReference type="NCBI Taxonomy" id="342108"/>
    <lineage>
        <taxon>Bacteria</taxon>
        <taxon>Pseudomonadati</taxon>
        <taxon>Pseudomonadota</taxon>
        <taxon>Alphaproteobacteria</taxon>
        <taxon>Rhodospirillales</taxon>
        <taxon>Magnetospirillaceae</taxon>
        <taxon>Paramagnetospirillum</taxon>
    </lineage>
</organism>
<feature type="compositionally biased region" description="Polar residues" evidence="1">
    <location>
        <begin position="1"/>
        <end position="13"/>
    </location>
</feature>
<feature type="region of interest" description="Disordered" evidence="1">
    <location>
        <begin position="1"/>
        <end position="48"/>
    </location>
</feature>
<dbReference type="InterPro" id="IPR010921">
    <property type="entry name" value="Trp_repressor/repl_initiator"/>
</dbReference>